<evidence type="ECO:0000313" key="2">
    <source>
        <dbReference type="Proteomes" id="UP001165160"/>
    </source>
</evidence>
<comment type="caution">
    <text evidence="1">The sequence shown here is derived from an EMBL/GenBank/DDBJ whole genome shotgun (WGS) entry which is preliminary data.</text>
</comment>
<name>A0A9W7BLX1_9STRA</name>
<protein>
    <submittedName>
        <fullName evidence="1">Uncharacterized protein</fullName>
    </submittedName>
</protein>
<keyword evidence="2" id="KW-1185">Reference proteome</keyword>
<organism evidence="1 2">
    <name type="scientific">Triparma verrucosa</name>
    <dbReference type="NCBI Taxonomy" id="1606542"/>
    <lineage>
        <taxon>Eukaryota</taxon>
        <taxon>Sar</taxon>
        <taxon>Stramenopiles</taxon>
        <taxon>Ochrophyta</taxon>
        <taxon>Bolidophyceae</taxon>
        <taxon>Parmales</taxon>
        <taxon>Triparmaceae</taxon>
        <taxon>Triparma</taxon>
    </lineage>
</organism>
<reference evidence="2" key="1">
    <citation type="journal article" date="2023" name="Commun. Biol.">
        <title>Genome analysis of Parmales, the sister group of diatoms, reveals the evolutionary specialization of diatoms from phago-mixotrophs to photoautotrophs.</title>
        <authorList>
            <person name="Ban H."/>
            <person name="Sato S."/>
            <person name="Yoshikawa S."/>
            <person name="Yamada K."/>
            <person name="Nakamura Y."/>
            <person name="Ichinomiya M."/>
            <person name="Sato N."/>
            <person name="Blanc-Mathieu R."/>
            <person name="Endo H."/>
            <person name="Kuwata A."/>
            <person name="Ogata H."/>
        </authorList>
    </citation>
    <scope>NUCLEOTIDE SEQUENCE [LARGE SCALE GENOMIC DNA]</scope>
    <source>
        <strain evidence="2">NIES 3699</strain>
    </source>
</reference>
<gene>
    <name evidence="1" type="ORF">TrVE_jg2686</name>
</gene>
<dbReference type="EMBL" id="BRXX01000101">
    <property type="protein sequence ID" value="GMH90022.1"/>
    <property type="molecule type" value="Genomic_DNA"/>
</dbReference>
<accession>A0A9W7BLX1</accession>
<sequence length="85" mass="9917">MPKKSAPRKSFKDDRGKEWFVGDAKITQRDLTDEGVPNTILRIVEFKKVDKYGDGNMKSWSYKIETDDPEYVADPEAYCLVHDFR</sequence>
<dbReference type="Proteomes" id="UP001165160">
    <property type="component" value="Unassembled WGS sequence"/>
</dbReference>
<dbReference type="AlphaFoldDB" id="A0A9W7BLX1"/>
<evidence type="ECO:0000313" key="1">
    <source>
        <dbReference type="EMBL" id="GMH90022.1"/>
    </source>
</evidence>
<proteinExistence type="predicted"/>